<accession>A0A1V9X3T0</accession>
<dbReference type="AlphaFoldDB" id="A0A1V9X3T0"/>
<keyword evidence="3" id="KW-1185">Reference proteome</keyword>
<dbReference type="Proteomes" id="UP000192247">
    <property type="component" value="Unassembled WGS sequence"/>
</dbReference>
<evidence type="ECO:0000256" key="1">
    <source>
        <dbReference type="SAM" id="MobiDB-lite"/>
    </source>
</evidence>
<evidence type="ECO:0000313" key="3">
    <source>
        <dbReference type="Proteomes" id="UP000192247"/>
    </source>
</evidence>
<feature type="compositionally biased region" description="Basic and acidic residues" evidence="1">
    <location>
        <begin position="28"/>
        <end position="41"/>
    </location>
</feature>
<evidence type="ECO:0000313" key="2">
    <source>
        <dbReference type="EMBL" id="OQR67932.1"/>
    </source>
</evidence>
<feature type="compositionally biased region" description="Basic and acidic residues" evidence="1">
    <location>
        <begin position="48"/>
        <end position="64"/>
    </location>
</feature>
<reference evidence="2 3" key="1">
    <citation type="journal article" date="2017" name="Gigascience">
        <title>Draft genome of the honey bee ectoparasitic mite, Tropilaelaps mercedesae, is shaped by the parasitic life history.</title>
        <authorList>
            <person name="Dong X."/>
            <person name="Armstrong S.D."/>
            <person name="Xia D."/>
            <person name="Makepeace B.L."/>
            <person name="Darby A.C."/>
            <person name="Kadowaki T."/>
        </authorList>
    </citation>
    <scope>NUCLEOTIDE SEQUENCE [LARGE SCALE GENOMIC DNA]</scope>
    <source>
        <strain evidence="2">Wuxi-XJTLU</strain>
    </source>
</reference>
<comment type="caution">
    <text evidence="2">The sequence shown here is derived from an EMBL/GenBank/DDBJ whole genome shotgun (WGS) entry which is preliminary data.</text>
</comment>
<organism evidence="2 3">
    <name type="scientific">Tropilaelaps mercedesae</name>
    <dbReference type="NCBI Taxonomy" id="418985"/>
    <lineage>
        <taxon>Eukaryota</taxon>
        <taxon>Metazoa</taxon>
        <taxon>Ecdysozoa</taxon>
        <taxon>Arthropoda</taxon>
        <taxon>Chelicerata</taxon>
        <taxon>Arachnida</taxon>
        <taxon>Acari</taxon>
        <taxon>Parasitiformes</taxon>
        <taxon>Mesostigmata</taxon>
        <taxon>Gamasina</taxon>
        <taxon>Dermanyssoidea</taxon>
        <taxon>Laelapidae</taxon>
        <taxon>Tropilaelaps</taxon>
    </lineage>
</organism>
<protein>
    <submittedName>
        <fullName evidence="2">Uncharacterized protein</fullName>
    </submittedName>
</protein>
<name>A0A1V9X3T0_9ACAR</name>
<sequence length="64" mass="7475">MRCWCSPALLEDADQRCQRVRRYDDVLKHQRSWGEDDDKMRSGPAVERPAENSRRAEDVPDSGK</sequence>
<dbReference type="EMBL" id="MNPL01026661">
    <property type="protein sequence ID" value="OQR67932.1"/>
    <property type="molecule type" value="Genomic_DNA"/>
</dbReference>
<dbReference type="InParanoid" id="A0A1V9X3T0"/>
<feature type="region of interest" description="Disordered" evidence="1">
    <location>
        <begin position="28"/>
        <end position="64"/>
    </location>
</feature>
<gene>
    <name evidence="2" type="ORF">BIW11_04663</name>
</gene>
<proteinExistence type="predicted"/>